<evidence type="ECO:0000256" key="3">
    <source>
        <dbReference type="RuleBase" id="RU003694"/>
    </source>
</evidence>
<dbReference type="InterPro" id="IPR020841">
    <property type="entry name" value="PKS_Beta-ketoAc_synthase_dom"/>
</dbReference>
<dbReference type="GO" id="GO:0006633">
    <property type="term" value="P:fatty acid biosynthetic process"/>
    <property type="evidence" value="ECO:0007669"/>
    <property type="project" value="TreeGrafter"/>
</dbReference>
<protein>
    <submittedName>
        <fullName evidence="5">3-oxoacyl-[acyl-carrier-protein] synthase 2</fullName>
        <ecNumber evidence="5">2.3.1.179</ecNumber>
    </submittedName>
</protein>
<evidence type="ECO:0000313" key="6">
    <source>
        <dbReference type="Proteomes" id="UP000318995"/>
    </source>
</evidence>
<dbReference type="SMART" id="SM00825">
    <property type="entry name" value="PKS_KS"/>
    <property type="match status" value="1"/>
</dbReference>
<comment type="caution">
    <text evidence="5">The sequence shown here is derived from an EMBL/GenBank/DDBJ whole genome shotgun (WGS) entry which is preliminary data.</text>
</comment>
<dbReference type="EC" id="2.3.1.179" evidence="5"/>
<dbReference type="AlphaFoldDB" id="A0A5C5VXQ6"/>
<evidence type="ECO:0000256" key="1">
    <source>
        <dbReference type="ARBA" id="ARBA00008467"/>
    </source>
</evidence>
<comment type="similarity">
    <text evidence="1 3">Belongs to the thiolase-like superfamily. Beta-ketoacyl-ACP synthases family.</text>
</comment>
<dbReference type="Pfam" id="PF00109">
    <property type="entry name" value="ketoacyl-synt"/>
    <property type="match status" value="1"/>
</dbReference>
<evidence type="ECO:0000313" key="5">
    <source>
        <dbReference type="EMBL" id="TWT42509.1"/>
    </source>
</evidence>
<proteinExistence type="inferred from homology"/>
<dbReference type="Gene3D" id="3.40.47.10">
    <property type="match status" value="2"/>
</dbReference>
<feature type="domain" description="Ketosynthase family 3 (KS3)" evidence="4">
    <location>
        <begin position="9"/>
        <end position="430"/>
    </location>
</feature>
<dbReference type="Pfam" id="PF02801">
    <property type="entry name" value="Ketoacyl-synt_C"/>
    <property type="match status" value="1"/>
</dbReference>
<dbReference type="GO" id="GO:0005829">
    <property type="term" value="C:cytosol"/>
    <property type="evidence" value="ECO:0007669"/>
    <property type="project" value="TreeGrafter"/>
</dbReference>
<dbReference type="GO" id="GO:0004315">
    <property type="term" value="F:3-oxoacyl-[acyl-carrier-protein] synthase activity"/>
    <property type="evidence" value="ECO:0007669"/>
    <property type="project" value="UniProtKB-EC"/>
</dbReference>
<dbReference type="PROSITE" id="PS52004">
    <property type="entry name" value="KS3_2"/>
    <property type="match status" value="1"/>
</dbReference>
<dbReference type="OrthoDB" id="292158at2"/>
<keyword evidence="5" id="KW-0012">Acyltransferase</keyword>
<dbReference type="InterPro" id="IPR014031">
    <property type="entry name" value="Ketoacyl_synth_C"/>
</dbReference>
<dbReference type="InterPro" id="IPR000794">
    <property type="entry name" value="Beta-ketoacyl_synthase"/>
</dbReference>
<evidence type="ECO:0000259" key="4">
    <source>
        <dbReference type="PROSITE" id="PS52004"/>
    </source>
</evidence>
<organism evidence="5 6">
    <name type="scientific">Botrimarina hoheduenensis</name>
    <dbReference type="NCBI Taxonomy" id="2528000"/>
    <lineage>
        <taxon>Bacteria</taxon>
        <taxon>Pseudomonadati</taxon>
        <taxon>Planctomycetota</taxon>
        <taxon>Planctomycetia</taxon>
        <taxon>Pirellulales</taxon>
        <taxon>Lacipirellulaceae</taxon>
        <taxon>Botrimarina</taxon>
    </lineage>
</organism>
<dbReference type="PANTHER" id="PTHR11712:SF336">
    <property type="entry name" value="3-OXOACYL-[ACYL-CARRIER-PROTEIN] SYNTHASE, MITOCHONDRIAL"/>
    <property type="match status" value="1"/>
</dbReference>
<dbReference type="RefSeq" id="WP_146575030.1">
    <property type="nucleotide sequence ID" value="NZ_SJPH01000007.1"/>
</dbReference>
<dbReference type="InterPro" id="IPR016039">
    <property type="entry name" value="Thiolase-like"/>
</dbReference>
<name>A0A5C5VXQ6_9BACT</name>
<evidence type="ECO:0000256" key="2">
    <source>
        <dbReference type="ARBA" id="ARBA00022679"/>
    </source>
</evidence>
<gene>
    <name evidence="5" type="primary">fabF_5</name>
    <name evidence="5" type="ORF">Pla111_28140</name>
</gene>
<reference evidence="5 6" key="1">
    <citation type="submission" date="2019-02" db="EMBL/GenBank/DDBJ databases">
        <title>Deep-cultivation of Planctomycetes and their phenomic and genomic characterization uncovers novel biology.</title>
        <authorList>
            <person name="Wiegand S."/>
            <person name="Jogler M."/>
            <person name="Boedeker C."/>
            <person name="Pinto D."/>
            <person name="Vollmers J."/>
            <person name="Rivas-Marin E."/>
            <person name="Kohn T."/>
            <person name="Peeters S.H."/>
            <person name="Heuer A."/>
            <person name="Rast P."/>
            <person name="Oberbeckmann S."/>
            <person name="Bunk B."/>
            <person name="Jeske O."/>
            <person name="Meyerdierks A."/>
            <person name="Storesund J.E."/>
            <person name="Kallscheuer N."/>
            <person name="Luecker S."/>
            <person name="Lage O.M."/>
            <person name="Pohl T."/>
            <person name="Merkel B.J."/>
            <person name="Hornburger P."/>
            <person name="Mueller R.-W."/>
            <person name="Bruemmer F."/>
            <person name="Labrenz M."/>
            <person name="Spormann A.M."/>
            <person name="Op Den Camp H."/>
            <person name="Overmann J."/>
            <person name="Amann R."/>
            <person name="Jetten M.S.M."/>
            <person name="Mascher T."/>
            <person name="Medema M.H."/>
            <person name="Devos D.P."/>
            <person name="Kaster A.-K."/>
            <person name="Ovreas L."/>
            <person name="Rohde M."/>
            <person name="Galperin M.Y."/>
            <person name="Jogler C."/>
        </authorList>
    </citation>
    <scope>NUCLEOTIDE SEQUENCE [LARGE SCALE GENOMIC DNA]</scope>
    <source>
        <strain evidence="5 6">Pla111</strain>
    </source>
</reference>
<keyword evidence="6" id="KW-1185">Reference proteome</keyword>
<dbReference type="CDD" id="cd00834">
    <property type="entry name" value="KAS_I_II"/>
    <property type="match status" value="1"/>
</dbReference>
<dbReference type="Proteomes" id="UP000318995">
    <property type="component" value="Unassembled WGS sequence"/>
</dbReference>
<dbReference type="InterPro" id="IPR014030">
    <property type="entry name" value="Ketoacyl_synth_N"/>
</dbReference>
<dbReference type="PANTHER" id="PTHR11712">
    <property type="entry name" value="POLYKETIDE SYNTHASE-RELATED"/>
    <property type="match status" value="1"/>
</dbReference>
<dbReference type="SUPFAM" id="SSF53901">
    <property type="entry name" value="Thiolase-like"/>
    <property type="match status" value="2"/>
</dbReference>
<keyword evidence="2 3" id="KW-0808">Transferase</keyword>
<dbReference type="EMBL" id="SJPH01000007">
    <property type="protein sequence ID" value="TWT42509.1"/>
    <property type="molecule type" value="Genomic_DNA"/>
</dbReference>
<sequence>MTSVSSAAPRRVVITGVGFISPLGSNVSELWDGLSTGRSGVVRREGFGEPVIAGVADQFTGGIDDFGDLEGGQKKAIRKGLKLMCRETQMAVAAAQLALANAAGAESFDPERVGVVMGSDYMLTMPADYADAIRKCGVAEEGGPTRFDFSRWGGPGLGDMQPLWMLKYLPNMPASHIAIYNDLRGPNNSLTMREASGPMAIGEAARILARGSADRMLAGATGTRILPMQAIHALQTEPLATLSADNADDPATACRPFATDRNGMVCGEGAGMIVLETLAAATARGAKIYGELLGFGSSVVSDNSLQGKNDLALANAMRLALADAKLAPQDLGHVNAHGLATPDDDRDEARAIRATLGDAADSTPVTALKSYFGNLGAGSGMVEFVGSLLALEHGQLPMTLNCKTPDPECPILVANQSGVSAGDTFVALSTTPQGQAAAVCVRRAG</sequence>
<accession>A0A5C5VXQ6</accession>